<comment type="subcellular location">
    <subcellularLocation>
        <location evidence="2">Cell membrane</location>
        <topology evidence="2">Single-pass membrane protein</topology>
    </subcellularLocation>
</comment>
<sequence>MQFEENLYMLISIAYAHSFDGSVSYVIQILPLIVIFAIFYFLLIRPQQKRIKQHKEMVENVHRGDQVVSNGGLIGIITKVHVKSDMLTVEIAHGVRVQILRSMLAEVRGKNNLANSHTDKDAINAKATAKVNEADVLPPMIDGNKI</sequence>
<dbReference type="Proteomes" id="UP000010077">
    <property type="component" value="Chromosome"/>
</dbReference>
<evidence type="ECO:0000256" key="6">
    <source>
        <dbReference type="ARBA" id="ARBA00022448"/>
    </source>
</evidence>
<dbReference type="PANTHER" id="PTHR33909:SF1">
    <property type="entry name" value="SEC TRANSLOCON ACCESSORY COMPLEX SUBUNIT YAJC"/>
    <property type="match status" value="1"/>
</dbReference>
<dbReference type="InterPro" id="IPR003849">
    <property type="entry name" value="Preprotein_translocase_YajC"/>
</dbReference>
<keyword evidence="9" id="KW-0653">Protein transport</keyword>
<dbReference type="PATRIC" id="fig|1193729.4.peg.30"/>
<evidence type="ECO:0000256" key="9">
    <source>
        <dbReference type="ARBA" id="ARBA00022927"/>
    </source>
</evidence>
<reference evidence="14 15" key="1">
    <citation type="journal article" date="2012" name="Proc. Natl. Acad. Sci. U.S.A.">
        <title>Genome streamlining and chemical defense in a coral reef symbiosis.</title>
        <authorList>
            <person name="Kwan J.C."/>
            <person name="Donia M.S."/>
            <person name="Han A.W."/>
            <person name="Hirose E."/>
            <person name="Haygood M.G."/>
            <person name="Schmidt E.W."/>
        </authorList>
    </citation>
    <scope>NUCLEOTIDE SEQUENCE [LARGE SCALE GENOMIC DNA]</scope>
    <source>
        <strain evidence="14 15">L2</strain>
    </source>
</reference>
<evidence type="ECO:0000256" key="3">
    <source>
        <dbReference type="ARBA" id="ARBA00006742"/>
    </source>
</evidence>
<dbReference type="eggNOG" id="COG1862">
    <property type="taxonomic scope" value="Bacteria"/>
</dbReference>
<keyword evidence="11" id="KW-0811">Translocation</keyword>
<organism evidence="14 15">
    <name type="scientific">Candidatus Endolissoclinum faulkneri L2</name>
    <dbReference type="NCBI Taxonomy" id="1193729"/>
    <lineage>
        <taxon>Bacteria</taxon>
        <taxon>Pseudomonadati</taxon>
        <taxon>Pseudomonadota</taxon>
        <taxon>Alphaproteobacteria</taxon>
        <taxon>Rhodospirillales</taxon>
        <taxon>Rhodospirillaceae</taxon>
        <taxon>Candidatus Endolissoclinum</taxon>
    </lineage>
</organism>
<dbReference type="GO" id="GO:0015031">
    <property type="term" value="P:protein transport"/>
    <property type="evidence" value="ECO:0007669"/>
    <property type="project" value="UniProtKB-KW"/>
</dbReference>
<keyword evidence="7" id="KW-1003">Cell membrane</keyword>
<dbReference type="STRING" id="1193729.A1OE_40"/>
<evidence type="ECO:0000256" key="1">
    <source>
        <dbReference type="ARBA" id="ARBA00002061"/>
    </source>
</evidence>
<evidence type="ECO:0000256" key="7">
    <source>
        <dbReference type="ARBA" id="ARBA00022475"/>
    </source>
</evidence>
<comment type="subunit">
    <text evidence="4">Part of the SecDF-YidC-YajC translocase complex. The SecDF-YidC-YajC translocase forms a supercomplex with SecYEG, called the holo-translocon (HTL).</text>
</comment>
<keyword evidence="6" id="KW-0813">Transport</keyword>
<evidence type="ECO:0000256" key="2">
    <source>
        <dbReference type="ARBA" id="ARBA00004162"/>
    </source>
</evidence>
<dbReference type="HOGENOM" id="CLU_116157_2_0_5"/>
<dbReference type="PRINTS" id="PR01853">
    <property type="entry name" value="YAJCTRNLCASE"/>
</dbReference>
<keyword evidence="12 13" id="KW-0472">Membrane</keyword>
<dbReference type="SMART" id="SM01323">
    <property type="entry name" value="YajC"/>
    <property type="match status" value="1"/>
</dbReference>
<keyword evidence="8 13" id="KW-0812">Transmembrane</keyword>
<dbReference type="NCBIfam" id="TIGR00739">
    <property type="entry name" value="yajC"/>
    <property type="match status" value="1"/>
</dbReference>
<comment type="similarity">
    <text evidence="3">Belongs to the YajC family.</text>
</comment>
<evidence type="ECO:0000256" key="13">
    <source>
        <dbReference type="SAM" id="Phobius"/>
    </source>
</evidence>
<dbReference type="GO" id="GO:0005886">
    <property type="term" value="C:plasma membrane"/>
    <property type="evidence" value="ECO:0007669"/>
    <property type="project" value="UniProtKB-SubCell"/>
</dbReference>
<comment type="function">
    <text evidence="1">The SecYEG-SecDF-YajC-YidC holo-translocon (HTL) protein secretase/insertase is a supercomplex required for protein secretion, insertion of proteins into membranes, and assembly of membrane protein complexes. While the SecYEG complex is essential for assembly of a number of proteins and complexes, the SecDF-YajC-YidC subcomplex facilitates these functions.</text>
</comment>
<dbReference type="Pfam" id="PF02699">
    <property type="entry name" value="YajC"/>
    <property type="match status" value="1"/>
</dbReference>
<dbReference type="EMBL" id="CP003539">
    <property type="protein sequence ID" value="AFX98254.1"/>
    <property type="molecule type" value="Genomic_DNA"/>
</dbReference>
<keyword evidence="10 13" id="KW-1133">Transmembrane helix</keyword>
<evidence type="ECO:0000256" key="10">
    <source>
        <dbReference type="ARBA" id="ARBA00022989"/>
    </source>
</evidence>
<dbReference type="PANTHER" id="PTHR33909">
    <property type="entry name" value="SEC TRANSLOCON ACCESSORY COMPLEX SUBUNIT YAJC"/>
    <property type="match status" value="1"/>
</dbReference>
<feature type="transmembrane region" description="Helical" evidence="13">
    <location>
        <begin position="25"/>
        <end position="44"/>
    </location>
</feature>
<evidence type="ECO:0000313" key="14">
    <source>
        <dbReference type="EMBL" id="AFX98254.1"/>
    </source>
</evidence>
<proteinExistence type="inferred from homology"/>
<protein>
    <recommendedName>
        <fullName evidence="5">Sec translocon accessory complex subunit YajC</fullName>
    </recommendedName>
</protein>
<evidence type="ECO:0000256" key="4">
    <source>
        <dbReference type="ARBA" id="ARBA00011718"/>
    </source>
</evidence>
<evidence type="ECO:0000256" key="11">
    <source>
        <dbReference type="ARBA" id="ARBA00023010"/>
    </source>
</evidence>
<evidence type="ECO:0000256" key="5">
    <source>
        <dbReference type="ARBA" id="ARBA00014962"/>
    </source>
</evidence>
<evidence type="ECO:0000256" key="8">
    <source>
        <dbReference type="ARBA" id="ARBA00022692"/>
    </source>
</evidence>
<name>K7YNQ7_9PROT</name>
<dbReference type="AlphaFoldDB" id="K7YNQ7"/>
<accession>K7YNQ7</accession>
<evidence type="ECO:0000313" key="15">
    <source>
        <dbReference type="Proteomes" id="UP000010077"/>
    </source>
</evidence>
<evidence type="ECO:0000256" key="12">
    <source>
        <dbReference type="ARBA" id="ARBA00023136"/>
    </source>
</evidence>
<dbReference type="KEGG" id="thal:A1OE_40"/>
<keyword evidence="15" id="KW-1185">Reference proteome</keyword>
<gene>
    <name evidence="14" type="ORF">A1OE_40</name>
</gene>